<feature type="compositionally biased region" description="Basic and acidic residues" evidence="1">
    <location>
        <begin position="73"/>
        <end position="84"/>
    </location>
</feature>
<gene>
    <name evidence="2" type="ORF">Tci_228234</name>
</gene>
<protein>
    <submittedName>
        <fullName evidence="2">Uncharacterized protein</fullName>
    </submittedName>
</protein>
<proteinExistence type="predicted"/>
<feature type="region of interest" description="Disordered" evidence="1">
    <location>
        <begin position="111"/>
        <end position="133"/>
    </location>
</feature>
<comment type="caution">
    <text evidence="2">The sequence shown here is derived from an EMBL/GenBank/DDBJ whole genome shotgun (WGS) entry which is preliminary data.</text>
</comment>
<sequence>MLDVHACRVIWSKKKEGAKSWAFTWKILIIKHQNLTSHIHPTSKQSSSTRYHVSTRHKGKEIAKPITPPPESASKEDSDLEQAQRDKEMQKNLALIANYFKKIYKPTNNNLKTFSNTRNKNMDTSPRYKNDNQTGLFRNQRTMTIADARETIGSQLMQQTRIQASYLAKGLAKIQEVPTTDLGPSFDVEPLEEVHSNDDYNVFANEKQHFEQLVSIDNTSVVKKVDSNVIPNSSDMEETLTLKQESRSKLNKDLVKPYDYTKQNSLYENFKPPSWEYLDQLANAKEVRKKM</sequence>
<feature type="compositionally biased region" description="Polar residues" evidence="1">
    <location>
        <begin position="39"/>
        <end position="52"/>
    </location>
</feature>
<feature type="region of interest" description="Disordered" evidence="1">
    <location>
        <begin position="39"/>
        <end position="84"/>
    </location>
</feature>
<dbReference type="AlphaFoldDB" id="A0A699GVW6"/>
<evidence type="ECO:0000256" key="1">
    <source>
        <dbReference type="SAM" id="MobiDB-lite"/>
    </source>
</evidence>
<reference evidence="2" key="1">
    <citation type="journal article" date="2019" name="Sci. Rep.">
        <title>Draft genome of Tanacetum cinerariifolium, the natural source of mosquito coil.</title>
        <authorList>
            <person name="Yamashiro T."/>
            <person name="Shiraishi A."/>
            <person name="Satake H."/>
            <person name="Nakayama K."/>
        </authorList>
    </citation>
    <scope>NUCLEOTIDE SEQUENCE</scope>
</reference>
<organism evidence="2">
    <name type="scientific">Tanacetum cinerariifolium</name>
    <name type="common">Dalmatian daisy</name>
    <name type="synonym">Chrysanthemum cinerariifolium</name>
    <dbReference type="NCBI Taxonomy" id="118510"/>
    <lineage>
        <taxon>Eukaryota</taxon>
        <taxon>Viridiplantae</taxon>
        <taxon>Streptophyta</taxon>
        <taxon>Embryophyta</taxon>
        <taxon>Tracheophyta</taxon>
        <taxon>Spermatophyta</taxon>
        <taxon>Magnoliopsida</taxon>
        <taxon>eudicotyledons</taxon>
        <taxon>Gunneridae</taxon>
        <taxon>Pentapetalae</taxon>
        <taxon>asterids</taxon>
        <taxon>campanulids</taxon>
        <taxon>Asterales</taxon>
        <taxon>Asteraceae</taxon>
        <taxon>Asteroideae</taxon>
        <taxon>Anthemideae</taxon>
        <taxon>Anthemidinae</taxon>
        <taxon>Tanacetum</taxon>
    </lineage>
</organism>
<evidence type="ECO:0000313" key="2">
    <source>
        <dbReference type="EMBL" id="GEW56258.1"/>
    </source>
</evidence>
<name>A0A699GVW6_TANCI</name>
<dbReference type="EMBL" id="BKCJ010063700">
    <property type="protein sequence ID" value="GEW56258.1"/>
    <property type="molecule type" value="Genomic_DNA"/>
</dbReference>
<feature type="compositionally biased region" description="Polar residues" evidence="1">
    <location>
        <begin position="111"/>
        <end position="124"/>
    </location>
</feature>
<accession>A0A699GVW6</accession>